<dbReference type="OrthoDB" id="8676656at2759"/>
<protein>
    <submittedName>
        <fullName evidence="3">Uncharacterized protein</fullName>
    </submittedName>
</protein>
<organism evidence="3 4">
    <name type="scientific">Conger conger</name>
    <name type="common">Conger eel</name>
    <name type="synonym">Muraena conger</name>
    <dbReference type="NCBI Taxonomy" id="82655"/>
    <lineage>
        <taxon>Eukaryota</taxon>
        <taxon>Metazoa</taxon>
        <taxon>Chordata</taxon>
        <taxon>Craniata</taxon>
        <taxon>Vertebrata</taxon>
        <taxon>Euteleostomi</taxon>
        <taxon>Actinopterygii</taxon>
        <taxon>Neopterygii</taxon>
        <taxon>Teleostei</taxon>
        <taxon>Anguilliformes</taxon>
        <taxon>Congridae</taxon>
        <taxon>Conger</taxon>
    </lineage>
</organism>
<feature type="chain" id="PRO_5040333806" evidence="2">
    <location>
        <begin position="18"/>
        <end position="335"/>
    </location>
</feature>
<proteinExistence type="predicted"/>
<feature type="region of interest" description="Disordered" evidence="1">
    <location>
        <begin position="147"/>
        <end position="195"/>
    </location>
</feature>
<gene>
    <name evidence="3" type="ORF">COCON_G00049130</name>
</gene>
<evidence type="ECO:0000313" key="4">
    <source>
        <dbReference type="Proteomes" id="UP001152803"/>
    </source>
</evidence>
<dbReference type="InterPro" id="IPR008160">
    <property type="entry name" value="Collagen"/>
</dbReference>
<evidence type="ECO:0000256" key="2">
    <source>
        <dbReference type="SAM" id="SignalP"/>
    </source>
</evidence>
<dbReference type="Pfam" id="PF01391">
    <property type="entry name" value="Collagen"/>
    <property type="match status" value="2"/>
</dbReference>
<evidence type="ECO:0000256" key="1">
    <source>
        <dbReference type="SAM" id="MobiDB-lite"/>
    </source>
</evidence>
<feature type="signal peptide" evidence="2">
    <location>
        <begin position="1"/>
        <end position="17"/>
    </location>
</feature>
<keyword evidence="2" id="KW-0732">Signal</keyword>
<dbReference type="Proteomes" id="UP001152803">
    <property type="component" value="Unassembled WGS sequence"/>
</dbReference>
<reference evidence="3" key="1">
    <citation type="journal article" date="2023" name="Science">
        <title>Genome structures resolve the early diversification of teleost fishes.</title>
        <authorList>
            <person name="Parey E."/>
            <person name="Louis A."/>
            <person name="Montfort J."/>
            <person name="Bouchez O."/>
            <person name="Roques C."/>
            <person name="Iampietro C."/>
            <person name="Lluch J."/>
            <person name="Castinel A."/>
            <person name="Donnadieu C."/>
            <person name="Desvignes T."/>
            <person name="Floi Bucao C."/>
            <person name="Jouanno E."/>
            <person name="Wen M."/>
            <person name="Mejri S."/>
            <person name="Dirks R."/>
            <person name="Jansen H."/>
            <person name="Henkel C."/>
            <person name="Chen W.J."/>
            <person name="Zahm M."/>
            <person name="Cabau C."/>
            <person name="Klopp C."/>
            <person name="Thompson A.W."/>
            <person name="Robinson-Rechavi M."/>
            <person name="Braasch I."/>
            <person name="Lecointre G."/>
            <person name="Bobe J."/>
            <person name="Postlethwait J.H."/>
            <person name="Berthelot C."/>
            <person name="Roest Crollius H."/>
            <person name="Guiguen Y."/>
        </authorList>
    </citation>
    <scope>NUCLEOTIDE SEQUENCE</scope>
    <source>
        <strain evidence="3">Concon-B</strain>
    </source>
</reference>
<comment type="caution">
    <text evidence="3">The sequence shown here is derived from an EMBL/GenBank/DDBJ whole genome shotgun (WGS) entry which is preliminary data.</text>
</comment>
<name>A0A9Q1DVA0_CONCO</name>
<feature type="region of interest" description="Disordered" evidence="1">
    <location>
        <begin position="88"/>
        <end position="117"/>
    </location>
</feature>
<dbReference type="EMBL" id="JAFJMO010000003">
    <property type="protein sequence ID" value="KAJ8282394.1"/>
    <property type="molecule type" value="Genomic_DNA"/>
</dbReference>
<dbReference type="PANTHER" id="PTHR24637">
    <property type="entry name" value="COLLAGEN"/>
    <property type="match status" value="1"/>
</dbReference>
<feature type="compositionally biased region" description="Basic and acidic residues" evidence="1">
    <location>
        <begin position="157"/>
        <end position="169"/>
    </location>
</feature>
<evidence type="ECO:0000313" key="3">
    <source>
        <dbReference type="EMBL" id="KAJ8282394.1"/>
    </source>
</evidence>
<accession>A0A9Q1DVA0</accession>
<sequence length="335" mass="35382">MLAELNVFILQLVSGYAVIFQEKVPSSPFVISDLQNACEPDTCHTCIILPPPPPPFPPLTMKSIYMEPANVLPYQDFLPDYSTSTNMVDEDVIGPKGEKGQRGEKGEKGLPGPIGPEGIPGLHGVMGPSGEQSEKGEMGWVGFPGEVGLPGIIQGRQGRDGTKGRKGERGGQGPQGDKGSAGYRGPPGQKGDPGLKGWNIVKGVHGPRGAPGKRGKLGVKGNPGLSGPLGHVGSMGQQGPTGVPGLPGKVHIIPGPKGEKGITGPSVKCNCSWANSFEHVTKNDYSQVPSIYIVDSEKEMSQFKSKNIMVIRRDIRTLYIYDGNKWTAVQVSSAT</sequence>
<keyword evidence="4" id="KW-1185">Reference proteome</keyword>
<feature type="compositionally biased region" description="Basic and acidic residues" evidence="1">
    <location>
        <begin position="96"/>
        <end position="108"/>
    </location>
</feature>
<dbReference type="AlphaFoldDB" id="A0A9Q1DVA0"/>